<gene>
    <name evidence="1" type="ORF">RM590_26050</name>
</gene>
<dbReference type="Proteomes" id="UP001183246">
    <property type="component" value="Unassembled WGS sequence"/>
</dbReference>
<dbReference type="EMBL" id="JAVREL010000018">
    <property type="protein sequence ID" value="MDT0346024.1"/>
    <property type="molecule type" value="Genomic_DNA"/>
</dbReference>
<protein>
    <submittedName>
        <fullName evidence="1">Uncharacterized protein</fullName>
    </submittedName>
</protein>
<comment type="caution">
    <text evidence="1">The sequence shown here is derived from an EMBL/GenBank/DDBJ whole genome shotgun (WGS) entry which is preliminary data.</text>
</comment>
<evidence type="ECO:0000313" key="2">
    <source>
        <dbReference type="Proteomes" id="UP001183246"/>
    </source>
</evidence>
<proteinExistence type="predicted"/>
<organism evidence="1 2">
    <name type="scientific">Streptomyces litchfieldiae</name>
    <dbReference type="NCBI Taxonomy" id="3075543"/>
    <lineage>
        <taxon>Bacteria</taxon>
        <taxon>Bacillati</taxon>
        <taxon>Actinomycetota</taxon>
        <taxon>Actinomycetes</taxon>
        <taxon>Kitasatosporales</taxon>
        <taxon>Streptomycetaceae</taxon>
        <taxon>Streptomyces</taxon>
    </lineage>
</organism>
<name>A0ABU2MWP4_9ACTN</name>
<reference evidence="2" key="1">
    <citation type="submission" date="2023-07" db="EMBL/GenBank/DDBJ databases">
        <title>30 novel species of actinomycetes from the DSMZ collection.</title>
        <authorList>
            <person name="Nouioui I."/>
        </authorList>
    </citation>
    <scope>NUCLEOTIDE SEQUENCE [LARGE SCALE GENOMIC DNA]</scope>
    <source>
        <strain evidence="2">DSM 44938</strain>
    </source>
</reference>
<evidence type="ECO:0000313" key="1">
    <source>
        <dbReference type="EMBL" id="MDT0346024.1"/>
    </source>
</evidence>
<keyword evidence="2" id="KW-1185">Reference proteome</keyword>
<sequence>MGFRPAPRIAIPPTAPVLVSVEVNARTVLRGDQVMVGGQAFTVHDMTALGPGRKRLAFATGEILTMTPTTVLWAVRHLDPRHHRWTPR</sequence>
<accession>A0ABU2MWP4</accession>
<dbReference type="RefSeq" id="WP_311707164.1">
    <property type="nucleotide sequence ID" value="NZ_JAVREL010000018.1"/>
</dbReference>